<gene>
    <name evidence="2" type="ORF">RDB_LOCUS33811</name>
</gene>
<dbReference type="InterPro" id="IPR011333">
    <property type="entry name" value="SKP1/BTB/POZ_sf"/>
</dbReference>
<evidence type="ECO:0000313" key="3">
    <source>
        <dbReference type="Proteomes" id="UP000663861"/>
    </source>
</evidence>
<dbReference type="Pfam" id="PF00651">
    <property type="entry name" value="BTB"/>
    <property type="match status" value="1"/>
</dbReference>
<dbReference type="CDD" id="cd18186">
    <property type="entry name" value="BTB_POZ_ZBTB_KLHL-like"/>
    <property type="match status" value="1"/>
</dbReference>
<dbReference type="Gene3D" id="3.30.710.10">
    <property type="entry name" value="Potassium Channel Kv1.1, Chain A"/>
    <property type="match status" value="1"/>
</dbReference>
<comment type="caution">
    <text evidence="2">The sequence shown here is derived from an EMBL/GenBank/DDBJ whole genome shotgun (WGS) entry which is preliminary data.</text>
</comment>
<sequence length="301" mass="34519">MSDVIVDKAGCHPHPVHFYGTGDVLFEVKNVLFRVHRETLSQHSEVFKDMFELALAGDMDHSDEKYADRKVTLHEDPEDFATFLDAIYGVSIDLAYTKRCVQLSLLAHKYEVSHLVERCRGYLIDSLPTGATERDFWVAEGVYEDPSIIPPLLRAARLIGMSKVVPWAAYELSIRFESKPRWIAKNKDILGPFSGRMQVIHTLKRRIVSRWRKFVTRFMKGDCGAEWWVEEDDCWRRTTLEDLENSGFMVEENTLDPLRDMHEIMEFSGEGLCSICADIWIGSATGFMEDFLDEVGDIIGA</sequence>
<dbReference type="InterPro" id="IPR000210">
    <property type="entry name" value="BTB/POZ_dom"/>
</dbReference>
<name>A0A8H2XXG9_9AGAM</name>
<protein>
    <recommendedName>
        <fullName evidence="1">BTB domain-containing protein</fullName>
    </recommendedName>
</protein>
<reference evidence="2" key="1">
    <citation type="submission" date="2021-01" db="EMBL/GenBank/DDBJ databases">
        <authorList>
            <person name="Kaushik A."/>
        </authorList>
    </citation>
    <scope>NUCLEOTIDE SEQUENCE</scope>
    <source>
        <strain evidence="2">AG4-RS23</strain>
    </source>
</reference>
<accession>A0A8H2XXG9</accession>
<organism evidence="2 3">
    <name type="scientific">Rhizoctonia solani</name>
    <dbReference type="NCBI Taxonomy" id="456999"/>
    <lineage>
        <taxon>Eukaryota</taxon>
        <taxon>Fungi</taxon>
        <taxon>Dikarya</taxon>
        <taxon>Basidiomycota</taxon>
        <taxon>Agaricomycotina</taxon>
        <taxon>Agaricomycetes</taxon>
        <taxon>Cantharellales</taxon>
        <taxon>Ceratobasidiaceae</taxon>
        <taxon>Rhizoctonia</taxon>
    </lineage>
</organism>
<proteinExistence type="predicted"/>
<dbReference type="EMBL" id="CAJMWY010000531">
    <property type="protein sequence ID" value="CAE6437134.1"/>
    <property type="molecule type" value="Genomic_DNA"/>
</dbReference>
<evidence type="ECO:0000313" key="2">
    <source>
        <dbReference type="EMBL" id="CAE6437134.1"/>
    </source>
</evidence>
<evidence type="ECO:0000259" key="1">
    <source>
        <dbReference type="PROSITE" id="PS50097"/>
    </source>
</evidence>
<dbReference type="Proteomes" id="UP000663861">
    <property type="component" value="Unassembled WGS sequence"/>
</dbReference>
<dbReference type="SMART" id="SM00225">
    <property type="entry name" value="BTB"/>
    <property type="match status" value="1"/>
</dbReference>
<dbReference type="SUPFAM" id="SSF54695">
    <property type="entry name" value="POZ domain"/>
    <property type="match status" value="1"/>
</dbReference>
<dbReference type="AlphaFoldDB" id="A0A8H2XXG9"/>
<dbReference type="PROSITE" id="PS50097">
    <property type="entry name" value="BTB"/>
    <property type="match status" value="1"/>
</dbReference>
<feature type="domain" description="BTB" evidence="1">
    <location>
        <begin position="22"/>
        <end position="96"/>
    </location>
</feature>